<proteinExistence type="predicted"/>
<reference evidence="1" key="1">
    <citation type="submission" date="2022-12" db="EMBL/GenBank/DDBJ databases">
        <authorList>
            <person name="Petersen C."/>
        </authorList>
    </citation>
    <scope>NUCLEOTIDE SEQUENCE</scope>
    <source>
        <strain evidence="1">IBT 29677</strain>
    </source>
</reference>
<keyword evidence="2" id="KW-1185">Reference proteome</keyword>
<dbReference type="AlphaFoldDB" id="A0A9W9W5S7"/>
<protein>
    <submittedName>
        <fullName evidence="1">Uncharacterized protein</fullName>
    </submittedName>
</protein>
<dbReference type="RefSeq" id="XP_056491207.1">
    <property type="nucleotide sequence ID" value="XM_056628473.1"/>
</dbReference>
<accession>A0A9W9W5S7</accession>
<gene>
    <name evidence="1" type="ORF">N7509_003836</name>
</gene>
<dbReference type="OrthoDB" id="4358152at2759"/>
<reference evidence="1" key="2">
    <citation type="journal article" date="2023" name="IMA Fungus">
        <title>Comparative genomic study of the Penicillium genus elucidates a diverse pangenome and 15 lateral gene transfer events.</title>
        <authorList>
            <person name="Petersen C."/>
            <person name="Sorensen T."/>
            <person name="Nielsen M.R."/>
            <person name="Sondergaard T.E."/>
            <person name="Sorensen J.L."/>
            <person name="Fitzpatrick D.A."/>
            <person name="Frisvad J.C."/>
            <person name="Nielsen K.L."/>
        </authorList>
    </citation>
    <scope>NUCLEOTIDE SEQUENCE</scope>
    <source>
        <strain evidence="1">IBT 29677</strain>
    </source>
</reference>
<sequence length="73" mass="8068">MAEGTPSVLPDKITTEEIIHLIYLAANTQRLACICLCHMQQNSIYAVDKSHGPGSTAAQRAAEPIVWIEEYRV</sequence>
<evidence type="ECO:0000313" key="2">
    <source>
        <dbReference type="Proteomes" id="UP001147747"/>
    </source>
</evidence>
<evidence type="ECO:0000313" key="1">
    <source>
        <dbReference type="EMBL" id="KAJ5403965.1"/>
    </source>
</evidence>
<name>A0A9W9W5S7_9EURO</name>
<comment type="caution">
    <text evidence="1">The sequence shown here is derived from an EMBL/GenBank/DDBJ whole genome shotgun (WGS) entry which is preliminary data.</text>
</comment>
<organism evidence="1 2">
    <name type="scientific">Penicillium cosmopolitanum</name>
    <dbReference type="NCBI Taxonomy" id="1131564"/>
    <lineage>
        <taxon>Eukaryota</taxon>
        <taxon>Fungi</taxon>
        <taxon>Dikarya</taxon>
        <taxon>Ascomycota</taxon>
        <taxon>Pezizomycotina</taxon>
        <taxon>Eurotiomycetes</taxon>
        <taxon>Eurotiomycetidae</taxon>
        <taxon>Eurotiales</taxon>
        <taxon>Aspergillaceae</taxon>
        <taxon>Penicillium</taxon>
    </lineage>
</organism>
<dbReference type="GeneID" id="81367453"/>
<dbReference type="EMBL" id="JAPZBU010000005">
    <property type="protein sequence ID" value="KAJ5403965.1"/>
    <property type="molecule type" value="Genomic_DNA"/>
</dbReference>
<dbReference type="Proteomes" id="UP001147747">
    <property type="component" value="Unassembled WGS sequence"/>
</dbReference>